<dbReference type="Pfam" id="PF05016">
    <property type="entry name" value="ParE_toxin"/>
    <property type="match status" value="1"/>
</dbReference>
<evidence type="ECO:0000313" key="3">
    <source>
        <dbReference type="Proteomes" id="UP000199452"/>
    </source>
</evidence>
<name>A0A1G6HSV5_9BACT</name>
<keyword evidence="3" id="KW-1185">Reference proteome</keyword>
<dbReference type="OrthoDB" id="1098070at2"/>
<dbReference type="InterPro" id="IPR035093">
    <property type="entry name" value="RelE/ParE_toxin_dom_sf"/>
</dbReference>
<dbReference type="InterPro" id="IPR007712">
    <property type="entry name" value="RelE/ParE_toxin"/>
</dbReference>
<evidence type="ECO:0000313" key="2">
    <source>
        <dbReference type="EMBL" id="SDB97233.1"/>
    </source>
</evidence>
<keyword evidence="1" id="KW-1277">Toxin-antitoxin system</keyword>
<dbReference type="Proteomes" id="UP000199452">
    <property type="component" value="Unassembled WGS sequence"/>
</dbReference>
<accession>A0A1G6HSV5</accession>
<proteinExistence type="predicted"/>
<dbReference type="EMBL" id="FMYP01000013">
    <property type="protein sequence ID" value="SDB97233.1"/>
    <property type="molecule type" value="Genomic_DNA"/>
</dbReference>
<gene>
    <name evidence="2" type="ORF">SAMN05216323_10136</name>
</gene>
<protein>
    <submittedName>
        <fullName evidence="2">Plasmid stabilization system protein ParE</fullName>
    </submittedName>
</protein>
<dbReference type="Gene3D" id="3.30.2310.20">
    <property type="entry name" value="RelE-like"/>
    <property type="match status" value="1"/>
</dbReference>
<dbReference type="AlphaFoldDB" id="A0A1G6HSV5"/>
<reference evidence="2 3" key="1">
    <citation type="submission" date="2016-09" db="EMBL/GenBank/DDBJ databases">
        <authorList>
            <person name="Capua I."/>
            <person name="De Benedictis P."/>
            <person name="Joannis T."/>
            <person name="Lombin L.H."/>
            <person name="Cattoli G."/>
        </authorList>
    </citation>
    <scope>NUCLEOTIDE SEQUENCE [LARGE SCALE GENOMIC DNA]</scope>
    <source>
        <strain evidence="2 3">A7P-90m</strain>
    </source>
</reference>
<dbReference type="STRING" id="1640674.SAMN05216323_10136"/>
<sequence length="107" mass="12492">MKIIWSDFAAETLKDIYDYYKEAANEIVARKIKGDIFSTTAQLINHPESGQIEDTLLQLNERHRYLVSNNFKIVYKKIEEGVLITDIFDTRQHPTSINNPKRNPKPQ</sequence>
<dbReference type="RefSeq" id="WP_092436534.1">
    <property type="nucleotide sequence ID" value="NZ_FMYP01000013.1"/>
</dbReference>
<evidence type="ECO:0000256" key="1">
    <source>
        <dbReference type="ARBA" id="ARBA00022649"/>
    </source>
</evidence>
<organism evidence="2 3">
    <name type="scientific">Williamwhitmania taraxaci</name>
    <dbReference type="NCBI Taxonomy" id="1640674"/>
    <lineage>
        <taxon>Bacteria</taxon>
        <taxon>Pseudomonadati</taxon>
        <taxon>Bacteroidota</taxon>
        <taxon>Bacteroidia</taxon>
        <taxon>Bacteroidales</taxon>
        <taxon>Williamwhitmaniaceae</taxon>
        <taxon>Williamwhitmania</taxon>
    </lineage>
</organism>